<organism evidence="4 5">
    <name type="scientific">Prorocentrum cordatum</name>
    <dbReference type="NCBI Taxonomy" id="2364126"/>
    <lineage>
        <taxon>Eukaryota</taxon>
        <taxon>Sar</taxon>
        <taxon>Alveolata</taxon>
        <taxon>Dinophyceae</taxon>
        <taxon>Prorocentrales</taxon>
        <taxon>Prorocentraceae</taxon>
        <taxon>Prorocentrum</taxon>
    </lineage>
</organism>
<dbReference type="InterPro" id="IPR001525">
    <property type="entry name" value="C5_MeTfrase"/>
</dbReference>
<comment type="caution">
    <text evidence="4">The sequence shown here is derived from an EMBL/GenBank/DDBJ whole genome shotgun (WGS) entry which is preliminary data.</text>
</comment>
<evidence type="ECO:0000313" key="4">
    <source>
        <dbReference type="EMBL" id="CAK0877341.1"/>
    </source>
</evidence>
<evidence type="ECO:0000256" key="2">
    <source>
        <dbReference type="ARBA" id="ARBA00022679"/>
    </source>
</evidence>
<dbReference type="Pfam" id="PF00145">
    <property type="entry name" value="DNA_methylase"/>
    <property type="match status" value="1"/>
</dbReference>
<dbReference type="Gene3D" id="3.40.50.150">
    <property type="entry name" value="Vaccinia Virus protein VP39"/>
    <property type="match status" value="1"/>
</dbReference>
<keyword evidence="2" id="KW-0808">Transferase</keyword>
<dbReference type="PANTHER" id="PTHR46098">
    <property type="entry name" value="TRNA (CYTOSINE(38)-C(5))-METHYLTRANSFERASE"/>
    <property type="match status" value="1"/>
</dbReference>
<accession>A0ABN9VYJ1</accession>
<dbReference type="Proteomes" id="UP001189429">
    <property type="component" value="Unassembled WGS sequence"/>
</dbReference>
<keyword evidence="5" id="KW-1185">Reference proteome</keyword>
<name>A0ABN9VYJ1_9DINO</name>
<reference evidence="4" key="1">
    <citation type="submission" date="2023-10" db="EMBL/GenBank/DDBJ databases">
        <authorList>
            <person name="Chen Y."/>
            <person name="Shah S."/>
            <person name="Dougan E. K."/>
            <person name="Thang M."/>
            <person name="Chan C."/>
        </authorList>
    </citation>
    <scope>NUCLEOTIDE SEQUENCE [LARGE SCALE GENOMIC DNA]</scope>
</reference>
<evidence type="ECO:0008006" key="6">
    <source>
        <dbReference type="Google" id="ProtNLM"/>
    </source>
</evidence>
<evidence type="ECO:0000313" key="5">
    <source>
        <dbReference type="Proteomes" id="UP001189429"/>
    </source>
</evidence>
<sequence>MLVAGPSCVPFAATGNRLAWDDERSSTFTATTDCVIDQANRKGSKFVAFVIENVSGLGDKPKGKRKSPLDEVLEGLHNGLKGWVIVAWKLNSCEFGVPQTRPRYYICGRKASAFEVPFPSHSPADFKIKGLSLKQILDPGLPSNLRQLTPKMKSNLAYYRREARKWASPGTIAACDVCRDPAKVRSPVLRVDGTVPTLTTKNHSLYVFEVGGTRFERFISNEERAVLQGFSPQVVANLPNPRKALGNAMTVPVVGLVMACVLSGMKR</sequence>
<dbReference type="SUPFAM" id="SSF53335">
    <property type="entry name" value="S-adenosyl-L-methionine-dependent methyltransferases"/>
    <property type="match status" value="1"/>
</dbReference>
<dbReference type="PANTHER" id="PTHR46098:SF1">
    <property type="entry name" value="TRNA (CYTOSINE(38)-C(5))-METHYLTRANSFERASE"/>
    <property type="match status" value="1"/>
</dbReference>
<gene>
    <name evidence="4" type="ORF">PCOR1329_LOCUS61429</name>
</gene>
<dbReference type="InterPro" id="IPR029063">
    <property type="entry name" value="SAM-dependent_MTases_sf"/>
</dbReference>
<keyword evidence="3" id="KW-0949">S-adenosyl-L-methionine</keyword>
<dbReference type="EMBL" id="CAUYUJ010017727">
    <property type="protein sequence ID" value="CAK0877341.1"/>
    <property type="molecule type" value="Genomic_DNA"/>
</dbReference>
<evidence type="ECO:0000256" key="3">
    <source>
        <dbReference type="ARBA" id="ARBA00022691"/>
    </source>
</evidence>
<protein>
    <recommendedName>
        <fullName evidence="6">DNA (cytosine-5-)-methyltransferase</fullName>
    </recommendedName>
</protein>
<keyword evidence="1" id="KW-0489">Methyltransferase</keyword>
<dbReference type="Gene3D" id="3.90.120.10">
    <property type="entry name" value="DNA Methylase, subunit A, domain 2"/>
    <property type="match status" value="1"/>
</dbReference>
<evidence type="ECO:0000256" key="1">
    <source>
        <dbReference type="ARBA" id="ARBA00022603"/>
    </source>
</evidence>
<dbReference type="InterPro" id="IPR050750">
    <property type="entry name" value="C5-MTase"/>
</dbReference>
<proteinExistence type="predicted"/>